<keyword evidence="8" id="KW-1185">Reference proteome</keyword>
<keyword evidence="4" id="KW-0010">Activator</keyword>
<organism evidence="7 8">
    <name type="scientific">Tolumonas osonensis</name>
    <dbReference type="NCBI Taxonomy" id="675874"/>
    <lineage>
        <taxon>Bacteria</taxon>
        <taxon>Pseudomonadati</taxon>
        <taxon>Pseudomonadota</taxon>
        <taxon>Gammaproteobacteria</taxon>
        <taxon>Aeromonadales</taxon>
        <taxon>Aeromonadaceae</taxon>
        <taxon>Tolumonas</taxon>
    </lineage>
</organism>
<evidence type="ECO:0000259" key="6">
    <source>
        <dbReference type="PROSITE" id="PS50931"/>
    </source>
</evidence>
<evidence type="ECO:0000256" key="5">
    <source>
        <dbReference type="ARBA" id="ARBA00023163"/>
    </source>
</evidence>
<evidence type="ECO:0000256" key="4">
    <source>
        <dbReference type="ARBA" id="ARBA00023159"/>
    </source>
</evidence>
<dbReference type="RefSeq" id="WP_188026434.1">
    <property type="nucleotide sequence ID" value="NZ_JACHGR010000005.1"/>
</dbReference>
<dbReference type="Pfam" id="PF03466">
    <property type="entry name" value="LysR_substrate"/>
    <property type="match status" value="1"/>
</dbReference>
<dbReference type="InterPro" id="IPR000847">
    <property type="entry name" value="LysR_HTH_N"/>
</dbReference>
<evidence type="ECO:0000256" key="1">
    <source>
        <dbReference type="ARBA" id="ARBA00009437"/>
    </source>
</evidence>
<dbReference type="AlphaFoldDB" id="A0A841GLL2"/>
<keyword evidence="5" id="KW-0804">Transcription</keyword>
<accession>A0A841GLL2</accession>
<gene>
    <name evidence="7" type="ORF">HNR75_001598</name>
</gene>
<dbReference type="Proteomes" id="UP000585721">
    <property type="component" value="Unassembled WGS sequence"/>
</dbReference>
<dbReference type="PANTHER" id="PTHR30293">
    <property type="entry name" value="TRANSCRIPTIONAL REGULATORY PROTEIN NAC-RELATED"/>
    <property type="match status" value="1"/>
</dbReference>
<dbReference type="PANTHER" id="PTHR30293:SF2">
    <property type="entry name" value="TRANSCRIPTIONAL ACTIVATOR PROTEIN NHAR"/>
    <property type="match status" value="1"/>
</dbReference>
<dbReference type="GO" id="GO:2000142">
    <property type="term" value="P:regulation of DNA-templated transcription initiation"/>
    <property type="evidence" value="ECO:0007669"/>
    <property type="project" value="TreeGrafter"/>
</dbReference>
<keyword evidence="3" id="KW-0238">DNA-binding</keyword>
<proteinExistence type="inferred from homology"/>
<dbReference type="Pfam" id="PF00126">
    <property type="entry name" value="HTH_1"/>
    <property type="match status" value="1"/>
</dbReference>
<dbReference type="Gene3D" id="1.10.10.10">
    <property type="entry name" value="Winged helix-like DNA-binding domain superfamily/Winged helix DNA-binding domain"/>
    <property type="match status" value="1"/>
</dbReference>
<comment type="similarity">
    <text evidence="1">Belongs to the LysR transcriptional regulatory family.</text>
</comment>
<dbReference type="SUPFAM" id="SSF53850">
    <property type="entry name" value="Periplasmic binding protein-like II"/>
    <property type="match status" value="1"/>
</dbReference>
<feature type="domain" description="HTH lysR-type" evidence="6">
    <location>
        <begin position="2"/>
        <end position="59"/>
    </location>
</feature>
<dbReference type="InterPro" id="IPR036390">
    <property type="entry name" value="WH_DNA-bd_sf"/>
</dbReference>
<dbReference type="EMBL" id="JACHGR010000005">
    <property type="protein sequence ID" value="MBB6055680.1"/>
    <property type="molecule type" value="Genomic_DNA"/>
</dbReference>
<evidence type="ECO:0000256" key="2">
    <source>
        <dbReference type="ARBA" id="ARBA00023015"/>
    </source>
</evidence>
<dbReference type="SUPFAM" id="SSF46785">
    <property type="entry name" value="Winged helix' DNA-binding domain"/>
    <property type="match status" value="1"/>
</dbReference>
<dbReference type="GO" id="GO:0003677">
    <property type="term" value="F:DNA binding"/>
    <property type="evidence" value="ECO:0007669"/>
    <property type="project" value="UniProtKB-KW"/>
</dbReference>
<evidence type="ECO:0000313" key="7">
    <source>
        <dbReference type="EMBL" id="MBB6055680.1"/>
    </source>
</evidence>
<dbReference type="NCBIfam" id="NF008284">
    <property type="entry name" value="PRK11062.1"/>
    <property type="match status" value="1"/>
</dbReference>
<dbReference type="InterPro" id="IPR036388">
    <property type="entry name" value="WH-like_DNA-bd_sf"/>
</dbReference>
<sequence>MLNYKQLYYFWNVAKTGSITRTAEKLHLTPQTISGQLTEFERNLGVDLFRRVGKRFELTTAGKMALSHADDLFQIGNELEQLLRHGVNSSEQSFRVGIADAVPRSLAYQLLAPVISLPVPVRLICHEDKLDRLFAELAIHKLDLVIADQPLPSELGVKGYNHELGRCSVTFCAVPELVERYSPAFPSSLNNAPMLLPGDKTAMQALLDRWFSKCQIHPHIIGKFDDSALMKAFGKAGAGIFPVPSVMVEEVRGQYGADVLGVIPDALIRYYAISVERRITHPAVLAVSQAAKKILFTEKNTDR</sequence>
<reference evidence="7 8" key="1">
    <citation type="submission" date="2020-08" db="EMBL/GenBank/DDBJ databases">
        <title>Genomic Encyclopedia of Type Strains, Phase IV (KMG-IV): sequencing the most valuable type-strain genomes for metagenomic binning, comparative biology and taxonomic classification.</title>
        <authorList>
            <person name="Goeker M."/>
        </authorList>
    </citation>
    <scope>NUCLEOTIDE SEQUENCE [LARGE SCALE GENOMIC DNA]</scope>
    <source>
        <strain evidence="7 8">DSM 22975</strain>
    </source>
</reference>
<evidence type="ECO:0000313" key="8">
    <source>
        <dbReference type="Proteomes" id="UP000585721"/>
    </source>
</evidence>
<dbReference type="Gene3D" id="3.40.190.290">
    <property type="match status" value="1"/>
</dbReference>
<name>A0A841GLL2_9GAMM</name>
<evidence type="ECO:0000256" key="3">
    <source>
        <dbReference type="ARBA" id="ARBA00023125"/>
    </source>
</evidence>
<dbReference type="InterPro" id="IPR005119">
    <property type="entry name" value="LysR_subst-bd"/>
</dbReference>
<keyword evidence="2" id="KW-0805">Transcription regulation</keyword>
<protein>
    <submittedName>
        <fullName evidence="7">LysR family transcriptional activator of nhaA</fullName>
    </submittedName>
</protein>
<dbReference type="GO" id="GO:0003700">
    <property type="term" value="F:DNA-binding transcription factor activity"/>
    <property type="evidence" value="ECO:0007669"/>
    <property type="project" value="InterPro"/>
</dbReference>
<dbReference type="PROSITE" id="PS50931">
    <property type="entry name" value="HTH_LYSR"/>
    <property type="match status" value="1"/>
</dbReference>
<comment type="caution">
    <text evidence="7">The sequence shown here is derived from an EMBL/GenBank/DDBJ whole genome shotgun (WGS) entry which is preliminary data.</text>
</comment>